<dbReference type="EMBL" id="JADPRT010000017">
    <property type="protein sequence ID" value="MBF9072597.1"/>
    <property type="molecule type" value="Genomic_DNA"/>
</dbReference>
<evidence type="ECO:0000256" key="1">
    <source>
        <dbReference type="SAM" id="MobiDB-lite"/>
    </source>
</evidence>
<comment type="caution">
    <text evidence="2">The sequence shown here is derived from an EMBL/GenBank/DDBJ whole genome shotgun (WGS) entry which is preliminary data.</text>
</comment>
<dbReference type="Proteomes" id="UP000657385">
    <property type="component" value="Unassembled WGS sequence"/>
</dbReference>
<evidence type="ECO:0000313" key="2">
    <source>
        <dbReference type="EMBL" id="MBF9072597.1"/>
    </source>
</evidence>
<sequence length="154" mass="16056">MEHVNGMSEPPIDGSTDHATELAIRQLVASCRSGGASTDGADTDDGDRPGQGTGLELPPADAGTVARAARRLARNRRVRLVPPLPIAAALWVARALVVDEHPSAAEWEPADREEVVASVALLLQRSGEDGVRMLVDALGGRRPGARSAVGRTNG</sequence>
<protein>
    <submittedName>
        <fullName evidence="2">Uncharacterized protein</fullName>
    </submittedName>
</protein>
<dbReference type="AlphaFoldDB" id="A0A931BC88"/>
<proteinExistence type="predicted"/>
<gene>
    <name evidence="2" type="ORF">I2501_31725</name>
</gene>
<accession>A0A931BC88</accession>
<feature type="region of interest" description="Disordered" evidence="1">
    <location>
        <begin position="31"/>
        <end position="62"/>
    </location>
</feature>
<name>A0A931BC88_9ACTN</name>
<evidence type="ECO:0000313" key="3">
    <source>
        <dbReference type="Proteomes" id="UP000657385"/>
    </source>
</evidence>
<keyword evidence="3" id="KW-1185">Reference proteome</keyword>
<organism evidence="2 3">
    <name type="scientific">Streptacidiphilus fuscans</name>
    <dbReference type="NCBI Taxonomy" id="2789292"/>
    <lineage>
        <taxon>Bacteria</taxon>
        <taxon>Bacillati</taxon>
        <taxon>Actinomycetota</taxon>
        <taxon>Actinomycetes</taxon>
        <taxon>Kitasatosporales</taxon>
        <taxon>Streptomycetaceae</taxon>
        <taxon>Streptacidiphilus</taxon>
    </lineage>
</organism>
<feature type="region of interest" description="Disordered" evidence="1">
    <location>
        <begin position="1"/>
        <end position="20"/>
    </location>
</feature>
<dbReference type="RefSeq" id="WP_196197765.1">
    <property type="nucleotide sequence ID" value="NZ_JADPRT010000017.1"/>
</dbReference>
<reference evidence="2" key="1">
    <citation type="submission" date="2020-11" db="EMBL/GenBank/DDBJ databases">
        <title>Isolation and identification of active actinomycetes.</title>
        <authorList>
            <person name="Yu B."/>
        </authorList>
    </citation>
    <scope>NUCLEOTIDE SEQUENCE</scope>
    <source>
        <strain evidence="2">NEAU-YB345</strain>
    </source>
</reference>